<evidence type="ECO:0000313" key="1">
    <source>
        <dbReference type="EMBL" id="PNG99022.1"/>
    </source>
</evidence>
<dbReference type="PANTHER" id="PTHR12246">
    <property type="entry name" value="PALMITOYLTRANSFERASE ZDHHC16"/>
    <property type="match status" value="1"/>
</dbReference>
<comment type="caution">
    <text evidence="1">The sequence shown here is derived from an EMBL/GenBank/DDBJ whole genome shotgun (WGS) entry which is preliminary data.</text>
</comment>
<dbReference type="Proteomes" id="UP000236333">
    <property type="component" value="Unassembled WGS sequence"/>
</dbReference>
<name>A0A2J7ZFH2_9CHLO</name>
<feature type="non-terminal residue" evidence="1">
    <location>
        <position position="1"/>
    </location>
</feature>
<protein>
    <submittedName>
        <fullName evidence="1">Uncharacterized protein</fullName>
    </submittedName>
</protein>
<dbReference type="EMBL" id="PGGS01004466">
    <property type="protein sequence ID" value="PNG99022.1"/>
    <property type="molecule type" value="Genomic_DNA"/>
</dbReference>
<proteinExistence type="predicted"/>
<dbReference type="AlphaFoldDB" id="A0A2J7ZFH2"/>
<dbReference type="GO" id="GO:0016409">
    <property type="term" value="F:palmitoyltransferase activity"/>
    <property type="evidence" value="ECO:0007669"/>
    <property type="project" value="InterPro"/>
</dbReference>
<accession>A0A2J7ZFH2</accession>
<sequence length="119" mass="13440">FVMSASIWLGISALFGWHVWLVLTGQGTIDYLDNSAREAEARAAGRRWLNRYHLGPAANWRETFDVHGRWWWLSWMLPRRRRKMGNGYVLPQADAVPLDRAAEAAAPLRGGNASGSSYV</sequence>
<evidence type="ECO:0000313" key="2">
    <source>
        <dbReference type="Proteomes" id="UP000236333"/>
    </source>
</evidence>
<dbReference type="OrthoDB" id="331948at2759"/>
<organism evidence="1 2">
    <name type="scientific">Tetrabaena socialis</name>
    <dbReference type="NCBI Taxonomy" id="47790"/>
    <lineage>
        <taxon>Eukaryota</taxon>
        <taxon>Viridiplantae</taxon>
        <taxon>Chlorophyta</taxon>
        <taxon>core chlorophytes</taxon>
        <taxon>Chlorophyceae</taxon>
        <taxon>CS clade</taxon>
        <taxon>Chlamydomonadales</taxon>
        <taxon>Tetrabaenaceae</taxon>
        <taxon>Tetrabaena</taxon>
    </lineage>
</organism>
<gene>
    <name evidence="1" type="ORF">TSOC_015207</name>
</gene>
<reference evidence="1 2" key="1">
    <citation type="journal article" date="2017" name="Mol. Biol. Evol.">
        <title>The 4-celled Tetrabaena socialis nuclear genome reveals the essential components for genetic control of cell number at the origin of multicellularity in the volvocine lineage.</title>
        <authorList>
            <person name="Featherston J."/>
            <person name="Arakaki Y."/>
            <person name="Hanschen E.R."/>
            <person name="Ferris P.J."/>
            <person name="Michod R.E."/>
            <person name="Olson B.J.S.C."/>
            <person name="Nozaki H."/>
            <person name="Durand P.M."/>
        </authorList>
    </citation>
    <scope>NUCLEOTIDE SEQUENCE [LARGE SCALE GENOMIC DNA]</scope>
    <source>
        <strain evidence="1 2">NIES-571</strain>
    </source>
</reference>
<keyword evidence="2" id="KW-1185">Reference proteome</keyword>
<dbReference type="InterPro" id="IPR039859">
    <property type="entry name" value="PFA4/ZDH16/20/ERF2-like"/>
</dbReference>